<gene>
    <name evidence="2" type="ORF">PPSIR1_39575</name>
</gene>
<dbReference type="eggNOG" id="COG2215">
    <property type="taxonomic scope" value="Bacteria"/>
</dbReference>
<protein>
    <submittedName>
        <fullName evidence="2">Uncharacterized protein</fullName>
    </submittedName>
</protein>
<accession>A6FY45</accession>
<name>A6FY45_9BACT</name>
<organism evidence="2 3">
    <name type="scientific">Plesiocystis pacifica SIR-1</name>
    <dbReference type="NCBI Taxonomy" id="391625"/>
    <lineage>
        <taxon>Bacteria</taxon>
        <taxon>Pseudomonadati</taxon>
        <taxon>Myxococcota</taxon>
        <taxon>Polyangia</taxon>
        <taxon>Nannocystales</taxon>
        <taxon>Nannocystaceae</taxon>
        <taxon>Plesiocystis</taxon>
    </lineage>
</organism>
<comment type="caution">
    <text evidence="2">The sequence shown here is derived from an EMBL/GenBank/DDBJ whole genome shotgun (WGS) entry which is preliminary data.</text>
</comment>
<feature type="transmembrane region" description="Helical" evidence="1">
    <location>
        <begin position="84"/>
        <end position="105"/>
    </location>
</feature>
<evidence type="ECO:0000256" key="1">
    <source>
        <dbReference type="SAM" id="Phobius"/>
    </source>
</evidence>
<dbReference type="STRING" id="391625.PPSIR1_39575"/>
<dbReference type="InterPro" id="IPR052776">
    <property type="entry name" value="Chloro_ReproSupport/MetalTrans"/>
</dbReference>
<keyword evidence="1" id="KW-0472">Membrane</keyword>
<dbReference type="PANTHER" id="PTHR33876">
    <property type="entry name" value="UNNAMED PRODUCT"/>
    <property type="match status" value="1"/>
</dbReference>
<evidence type="ECO:0000313" key="2">
    <source>
        <dbReference type="EMBL" id="EDM81424.1"/>
    </source>
</evidence>
<keyword evidence="1" id="KW-1133">Transmembrane helix</keyword>
<dbReference type="RefSeq" id="WP_006969394.1">
    <property type="nucleotide sequence ID" value="NZ_ABCS01000003.1"/>
</dbReference>
<dbReference type="OrthoDB" id="9811044at2"/>
<keyword evidence="3" id="KW-1185">Reference proteome</keyword>
<dbReference type="Proteomes" id="UP000005801">
    <property type="component" value="Unassembled WGS sequence"/>
</dbReference>
<dbReference type="EMBL" id="ABCS01000003">
    <property type="protein sequence ID" value="EDM81424.1"/>
    <property type="molecule type" value="Genomic_DNA"/>
</dbReference>
<evidence type="ECO:0000313" key="3">
    <source>
        <dbReference type="Proteomes" id="UP000005801"/>
    </source>
</evidence>
<dbReference type="AlphaFoldDB" id="A6FY45"/>
<feature type="transmembrane region" description="Helical" evidence="1">
    <location>
        <begin position="46"/>
        <end position="72"/>
    </location>
</feature>
<keyword evidence="1" id="KW-0812">Transmembrane</keyword>
<feature type="transmembrane region" description="Helical" evidence="1">
    <location>
        <begin position="160"/>
        <end position="185"/>
    </location>
</feature>
<sequence length="218" mass="22115">MLAALTGLLVGAWHVVSGPDHLAAIAPLASEEASGDERPDWQGARAATAVGLAWGSGHALGVWLVGGILLAFSSALPEHALESLSVWSERLVGVAIVGVGLWGLWRLRSGRDAGHHDHDHGAPAHGRRSAGIIGLVHGLAGSAHVYGVLPALALGSTASVAYLIAFGLGSIVAMAAFAGLLAGLLRRLPGTRETVQRWALGLSSVAAVIIGAAWVALS</sequence>
<proteinExistence type="predicted"/>
<dbReference type="PANTHER" id="PTHR33876:SF4">
    <property type="entry name" value="CHLOROPLAST PROTEIN FOR GROWTH AND FERTILITY 2"/>
    <property type="match status" value="1"/>
</dbReference>
<feature type="transmembrane region" description="Helical" evidence="1">
    <location>
        <begin position="197"/>
        <end position="217"/>
    </location>
</feature>
<reference evidence="2 3" key="1">
    <citation type="submission" date="2007-06" db="EMBL/GenBank/DDBJ databases">
        <authorList>
            <person name="Shimkets L."/>
            <person name="Ferriera S."/>
            <person name="Johnson J."/>
            <person name="Kravitz S."/>
            <person name="Beeson K."/>
            <person name="Sutton G."/>
            <person name="Rogers Y.-H."/>
            <person name="Friedman R."/>
            <person name="Frazier M."/>
            <person name="Venter J.C."/>
        </authorList>
    </citation>
    <scope>NUCLEOTIDE SEQUENCE [LARGE SCALE GENOMIC DNA]</scope>
    <source>
        <strain evidence="2 3">SIR-1</strain>
    </source>
</reference>